<accession>A0A2H0KQZ0</accession>
<dbReference type="GO" id="GO:0016830">
    <property type="term" value="F:carbon-carbon lyase activity"/>
    <property type="evidence" value="ECO:0007669"/>
    <property type="project" value="InterPro"/>
</dbReference>
<dbReference type="Proteomes" id="UP000231550">
    <property type="component" value="Unassembled WGS sequence"/>
</dbReference>
<evidence type="ECO:0000256" key="5">
    <source>
        <dbReference type="PIRSR" id="PIRSR611166-50"/>
    </source>
</evidence>
<comment type="cofactor">
    <cofactor evidence="1 5">
        <name>pyridoxal 5'-phosphate</name>
        <dbReference type="ChEBI" id="CHEBI:597326"/>
    </cofactor>
</comment>
<dbReference type="InterPro" id="IPR015424">
    <property type="entry name" value="PyrdxlP-dep_Trfase"/>
</dbReference>
<gene>
    <name evidence="7" type="ORF">COV85_01640</name>
</gene>
<dbReference type="NCBIfam" id="NF009709">
    <property type="entry name" value="PRK13238.1"/>
    <property type="match status" value="1"/>
</dbReference>
<dbReference type="InterPro" id="IPR015422">
    <property type="entry name" value="PyrdxlP-dep_Trfase_small"/>
</dbReference>
<dbReference type="Gene3D" id="3.40.640.10">
    <property type="entry name" value="Type I PLP-dependent aspartate aminotransferase-like (Major domain)"/>
    <property type="match status" value="1"/>
</dbReference>
<dbReference type="InterPro" id="IPR011166">
    <property type="entry name" value="Beta-eliminating_lyase"/>
</dbReference>
<keyword evidence="4 7" id="KW-0456">Lyase</keyword>
<comment type="caution">
    <text evidence="7">The sequence shown here is derived from an EMBL/GenBank/DDBJ whole genome shotgun (WGS) entry which is preliminary data.</text>
</comment>
<dbReference type="SUPFAM" id="SSF53383">
    <property type="entry name" value="PLP-dependent transferases"/>
    <property type="match status" value="1"/>
</dbReference>
<feature type="domain" description="Aromatic amino acid beta-eliminating lyase/threonine aldolase" evidence="6">
    <location>
        <begin position="46"/>
        <end position="419"/>
    </location>
</feature>
<evidence type="ECO:0000256" key="2">
    <source>
        <dbReference type="ARBA" id="ARBA00009721"/>
    </source>
</evidence>
<dbReference type="AlphaFoldDB" id="A0A2H0KQZ0"/>
<dbReference type="Pfam" id="PF01212">
    <property type="entry name" value="Beta_elim_lyase"/>
    <property type="match status" value="1"/>
</dbReference>
<organism evidence="7 8">
    <name type="scientific">Candidatus Portnoybacteria bacterium CG11_big_fil_rev_8_21_14_0_20_44_10</name>
    <dbReference type="NCBI Taxonomy" id="1974818"/>
    <lineage>
        <taxon>Bacteria</taxon>
        <taxon>Candidatus Portnoyibacteriota</taxon>
    </lineage>
</organism>
<evidence type="ECO:0000313" key="7">
    <source>
        <dbReference type="EMBL" id="PIQ74527.1"/>
    </source>
</evidence>
<evidence type="ECO:0000256" key="4">
    <source>
        <dbReference type="ARBA" id="ARBA00023239"/>
    </source>
</evidence>
<dbReference type="InterPro" id="IPR001597">
    <property type="entry name" value="ArAA_b-elim_lyase/Thr_aldolase"/>
</dbReference>
<dbReference type="InterPro" id="IPR015421">
    <property type="entry name" value="PyrdxlP-dep_Trfase_major"/>
</dbReference>
<comment type="similarity">
    <text evidence="2">Belongs to the beta-eliminating lyase family.</text>
</comment>
<evidence type="ECO:0000256" key="1">
    <source>
        <dbReference type="ARBA" id="ARBA00001933"/>
    </source>
</evidence>
<proteinExistence type="inferred from homology"/>
<dbReference type="PANTHER" id="PTHR32325">
    <property type="entry name" value="BETA-ELIMINATING LYASE-LIKE PROTEIN-RELATED"/>
    <property type="match status" value="1"/>
</dbReference>
<reference evidence="7 8" key="1">
    <citation type="submission" date="2017-09" db="EMBL/GenBank/DDBJ databases">
        <title>Depth-based differentiation of microbial function through sediment-hosted aquifers and enrichment of novel symbionts in the deep terrestrial subsurface.</title>
        <authorList>
            <person name="Probst A.J."/>
            <person name="Ladd B."/>
            <person name="Jarett J.K."/>
            <person name="Geller-Mcgrath D.E."/>
            <person name="Sieber C.M."/>
            <person name="Emerson J.B."/>
            <person name="Anantharaman K."/>
            <person name="Thomas B.C."/>
            <person name="Malmstrom R."/>
            <person name="Stieglmeier M."/>
            <person name="Klingl A."/>
            <person name="Woyke T."/>
            <person name="Ryan C.M."/>
            <person name="Banfield J.F."/>
        </authorList>
    </citation>
    <scope>NUCLEOTIDE SEQUENCE [LARGE SCALE GENOMIC DNA]</scope>
    <source>
        <strain evidence="7">CG11_big_fil_rev_8_21_14_0_20_44_10</strain>
    </source>
</reference>
<feature type="modified residue" description="N6-(pyridoxal phosphate)lysine" evidence="5">
    <location>
        <position position="256"/>
    </location>
</feature>
<dbReference type="PIRSF" id="PIRSF001386">
    <property type="entry name" value="Trpase"/>
    <property type="match status" value="1"/>
</dbReference>
<evidence type="ECO:0000313" key="8">
    <source>
        <dbReference type="Proteomes" id="UP000231550"/>
    </source>
</evidence>
<dbReference type="PANTHER" id="PTHR32325:SF4">
    <property type="entry name" value="TRYPTOPHANASE"/>
    <property type="match status" value="1"/>
</dbReference>
<dbReference type="GO" id="GO:0009072">
    <property type="term" value="P:aromatic amino acid metabolic process"/>
    <property type="evidence" value="ECO:0007669"/>
    <property type="project" value="InterPro"/>
</dbReference>
<sequence>MKITPPPYKIKVVQKIRQIGRAERVERLENAYFNPFFLDADDVYIDLLTDSGTGAMSDEQWSAIMRADESYAGSNSFKRMERAIREVFGFQYIIPTHQGRGAEDVFDRIMIKEGMLVPGNKHFDTTKAHIEDKKGFAVDCTIDEIHNTQSTHPFKGNLDTQKLERVIRENNKNIAYVLITITCNSGGGQPVSLANILHVSKICRKHRVPLFFDAARFAENAYFIKEREKKYHKKNIQYIVHKMMSCVDGCLMSAKKDAIVNMGGFIAVRDKSLYKNLAPIAILKEGFLHYGGMSGRDMEALAIGIREGIDYDYLRYRTWQVKFLAEELQKIGIPVVTPPGGHAVYVDAKKFLPHIPREQFPGHALACQLYIEGGIRGVEIGTLLAGRDPKTGKNVDPGLELLRLALPRRVYTLEHLYYVIEVFKKLKENKDKIRGLGFTYEPPTLRHFNAKFKLL</sequence>
<dbReference type="Gene3D" id="3.90.1150.10">
    <property type="entry name" value="Aspartate Aminotransferase, domain 1"/>
    <property type="match status" value="1"/>
</dbReference>
<evidence type="ECO:0000259" key="6">
    <source>
        <dbReference type="Pfam" id="PF01212"/>
    </source>
</evidence>
<evidence type="ECO:0000256" key="3">
    <source>
        <dbReference type="ARBA" id="ARBA00022898"/>
    </source>
</evidence>
<name>A0A2H0KQZ0_9BACT</name>
<protein>
    <submittedName>
        <fullName evidence="7">Tyrosine phenol-lyase</fullName>
    </submittedName>
</protein>
<dbReference type="EMBL" id="PCVN01000042">
    <property type="protein sequence ID" value="PIQ74527.1"/>
    <property type="molecule type" value="Genomic_DNA"/>
</dbReference>
<keyword evidence="3 5" id="KW-0663">Pyridoxal phosphate</keyword>